<evidence type="ECO:0000313" key="1">
    <source>
        <dbReference type="EMBL" id="UZA71584.1"/>
    </source>
</evidence>
<accession>A0AA46W446</accession>
<evidence type="ECO:0000313" key="2">
    <source>
        <dbReference type="Proteomes" id="UP001163644"/>
    </source>
</evidence>
<sequence>MEKYYWYTSCPACKQGRLIITHDTTNERLYLHCEECEMGWLNPKDADENKNGFLTLLVEFETENPTLQLIQDKKWSSIAKNFFED</sequence>
<dbReference type="AlphaFoldDB" id="A0AA46W446"/>
<organism evidence="1 2">
    <name type="scientific">Pseudomonas viridiflava</name>
    <name type="common">Phytomonas viridiflava</name>
    <dbReference type="NCBI Taxonomy" id="33069"/>
    <lineage>
        <taxon>Bacteria</taxon>
        <taxon>Pseudomonadati</taxon>
        <taxon>Pseudomonadota</taxon>
        <taxon>Gammaproteobacteria</taxon>
        <taxon>Pseudomonadales</taxon>
        <taxon>Pseudomonadaceae</taxon>
        <taxon>Pseudomonas</taxon>
    </lineage>
</organism>
<protein>
    <submittedName>
        <fullName evidence="1">Uncharacterized protein</fullName>
    </submittedName>
</protein>
<dbReference type="RefSeq" id="WP_080665262.1">
    <property type="nucleotide sequence ID" value="NZ_JAEIKO010000023.1"/>
</dbReference>
<reference evidence="1" key="1">
    <citation type="submission" date="2019-02" db="EMBL/GenBank/DDBJ databases">
        <authorList>
            <person name="Lutz S."/>
            <person name="Schori C."/>
            <person name="Ahrens C.H."/>
            <person name="Gueguen E."/>
        </authorList>
    </citation>
    <scope>NUCLEOTIDE SEQUENCE</scope>
    <source>
        <strain evidence="1">Psy35</strain>
    </source>
</reference>
<dbReference type="EMBL" id="CP036495">
    <property type="protein sequence ID" value="UZA71584.1"/>
    <property type="molecule type" value="Genomic_DNA"/>
</dbReference>
<name>A0AA46W446_PSEVI</name>
<dbReference type="Proteomes" id="UP001163644">
    <property type="component" value="Chromosome"/>
</dbReference>
<proteinExistence type="predicted"/>
<gene>
    <name evidence="1" type="ORF">EZZ81_26455</name>
</gene>